<evidence type="ECO:0000256" key="6">
    <source>
        <dbReference type="ARBA" id="ARBA00022840"/>
    </source>
</evidence>
<evidence type="ECO:0000256" key="1">
    <source>
        <dbReference type="ARBA" id="ARBA00012513"/>
    </source>
</evidence>
<keyword evidence="4" id="KW-0547">Nucleotide-binding</keyword>
<dbReference type="EC" id="2.7.11.1" evidence="1"/>
<comment type="catalytic activity">
    <reaction evidence="8">
        <text>L-seryl-[protein] + ATP = O-phospho-L-seryl-[protein] + ADP + H(+)</text>
        <dbReference type="Rhea" id="RHEA:17989"/>
        <dbReference type="Rhea" id="RHEA-COMP:9863"/>
        <dbReference type="Rhea" id="RHEA-COMP:11604"/>
        <dbReference type="ChEBI" id="CHEBI:15378"/>
        <dbReference type="ChEBI" id="CHEBI:29999"/>
        <dbReference type="ChEBI" id="CHEBI:30616"/>
        <dbReference type="ChEBI" id="CHEBI:83421"/>
        <dbReference type="ChEBI" id="CHEBI:456216"/>
        <dbReference type="EC" id="2.7.11.1"/>
    </reaction>
</comment>
<keyword evidence="2" id="KW-0723">Serine/threonine-protein kinase</keyword>
<evidence type="ECO:0000256" key="4">
    <source>
        <dbReference type="ARBA" id="ARBA00022741"/>
    </source>
</evidence>
<dbReference type="GO" id="GO:0005524">
    <property type="term" value="F:ATP binding"/>
    <property type="evidence" value="ECO:0007669"/>
    <property type="project" value="UniProtKB-KW"/>
</dbReference>
<dbReference type="GO" id="GO:0004674">
    <property type="term" value="F:protein serine/threonine kinase activity"/>
    <property type="evidence" value="ECO:0007669"/>
    <property type="project" value="UniProtKB-KW"/>
</dbReference>
<dbReference type="RefSeq" id="WP_281835134.1">
    <property type="nucleotide sequence ID" value="NZ_BSDY01000006.1"/>
</dbReference>
<proteinExistence type="predicted"/>
<dbReference type="InterPro" id="IPR018934">
    <property type="entry name" value="RIO_dom"/>
</dbReference>
<evidence type="ECO:0000313" key="11">
    <source>
        <dbReference type="Proteomes" id="UP001144471"/>
    </source>
</evidence>
<dbReference type="Proteomes" id="UP001144471">
    <property type="component" value="Unassembled WGS sequence"/>
</dbReference>
<gene>
    <name evidence="10" type="ORF">PM10SUCC1_16970</name>
</gene>
<keyword evidence="3" id="KW-0808">Transferase</keyword>
<dbReference type="Pfam" id="PF01163">
    <property type="entry name" value="RIO1"/>
    <property type="match status" value="1"/>
</dbReference>
<dbReference type="SUPFAM" id="SSF56112">
    <property type="entry name" value="Protein kinase-like (PK-like)"/>
    <property type="match status" value="1"/>
</dbReference>
<organism evidence="10 11">
    <name type="scientific">Propionigenium maris DSM 9537</name>
    <dbReference type="NCBI Taxonomy" id="1123000"/>
    <lineage>
        <taxon>Bacteria</taxon>
        <taxon>Fusobacteriati</taxon>
        <taxon>Fusobacteriota</taxon>
        <taxon>Fusobacteriia</taxon>
        <taxon>Fusobacteriales</taxon>
        <taxon>Fusobacteriaceae</taxon>
        <taxon>Propionigenium</taxon>
    </lineage>
</organism>
<protein>
    <recommendedName>
        <fullName evidence="1">non-specific serine/threonine protein kinase</fullName>
        <ecNumber evidence="1">2.7.11.1</ecNumber>
    </recommendedName>
</protein>
<dbReference type="EMBL" id="BSDY01000006">
    <property type="protein sequence ID" value="GLI56183.1"/>
    <property type="molecule type" value="Genomic_DNA"/>
</dbReference>
<evidence type="ECO:0000256" key="7">
    <source>
        <dbReference type="ARBA" id="ARBA00047899"/>
    </source>
</evidence>
<evidence type="ECO:0000256" key="3">
    <source>
        <dbReference type="ARBA" id="ARBA00022679"/>
    </source>
</evidence>
<dbReference type="InterPro" id="IPR011009">
    <property type="entry name" value="Kinase-like_dom_sf"/>
</dbReference>
<evidence type="ECO:0000256" key="5">
    <source>
        <dbReference type="ARBA" id="ARBA00022777"/>
    </source>
</evidence>
<evidence type="ECO:0000313" key="10">
    <source>
        <dbReference type="EMBL" id="GLI56183.1"/>
    </source>
</evidence>
<keyword evidence="5" id="KW-0418">Kinase</keyword>
<comment type="caution">
    <text evidence="10">The sequence shown here is derived from an EMBL/GenBank/DDBJ whole genome shotgun (WGS) entry which is preliminary data.</text>
</comment>
<comment type="catalytic activity">
    <reaction evidence="7">
        <text>L-threonyl-[protein] + ATP = O-phospho-L-threonyl-[protein] + ADP + H(+)</text>
        <dbReference type="Rhea" id="RHEA:46608"/>
        <dbReference type="Rhea" id="RHEA-COMP:11060"/>
        <dbReference type="Rhea" id="RHEA-COMP:11605"/>
        <dbReference type="ChEBI" id="CHEBI:15378"/>
        <dbReference type="ChEBI" id="CHEBI:30013"/>
        <dbReference type="ChEBI" id="CHEBI:30616"/>
        <dbReference type="ChEBI" id="CHEBI:61977"/>
        <dbReference type="ChEBI" id="CHEBI:456216"/>
        <dbReference type="EC" id="2.7.11.1"/>
    </reaction>
</comment>
<dbReference type="AlphaFoldDB" id="A0A9W6GJ94"/>
<dbReference type="Gene3D" id="1.10.510.10">
    <property type="entry name" value="Transferase(Phosphotransferase) domain 1"/>
    <property type="match status" value="1"/>
</dbReference>
<name>A0A9W6GJ94_9FUSO</name>
<accession>A0A9W6GJ94</accession>
<keyword evidence="11" id="KW-1185">Reference proteome</keyword>
<feature type="domain" description="RIO-type" evidence="9">
    <location>
        <begin position="65"/>
        <end position="172"/>
    </location>
</feature>
<evidence type="ECO:0000256" key="2">
    <source>
        <dbReference type="ARBA" id="ARBA00022527"/>
    </source>
</evidence>
<keyword evidence="6" id="KW-0067">ATP-binding</keyword>
<reference evidence="10" key="1">
    <citation type="submission" date="2022-12" db="EMBL/GenBank/DDBJ databases">
        <title>Reference genome sequencing for broad-spectrum identification of bacterial and archaeal isolates by mass spectrometry.</title>
        <authorList>
            <person name="Sekiguchi Y."/>
            <person name="Tourlousse D.M."/>
        </authorList>
    </citation>
    <scope>NUCLEOTIDE SEQUENCE</scope>
    <source>
        <strain evidence="10">10succ1</strain>
    </source>
</reference>
<evidence type="ECO:0000256" key="8">
    <source>
        <dbReference type="ARBA" id="ARBA00048679"/>
    </source>
</evidence>
<sequence length="255" mass="29706">MKMTTITDIEDKFPAKVSRITSEGEIYYLKRNIEKKITTKRAMNILQKFLADILKIKTLAPTANTEQHSTHEADKISSLREAGLKVPEIHYSCEEYFIMEDCGHRLKDILKREEADKTLYLREAVKSLALLHNHGFAHGGSQIRNFTVKDGEVYMIDFEEKIHKKYLSAIQFRDVLVFLISIASLRARDIDYYEILKVYEEHSSSKDSILNRIIKLTDRLYFLGRLSRTRVSKFFGKDLLFISYLIDDLSSIKRA</sequence>
<evidence type="ECO:0000259" key="9">
    <source>
        <dbReference type="Pfam" id="PF01163"/>
    </source>
</evidence>